<dbReference type="InterPro" id="IPR004307">
    <property type="entry name" value="TspO_MBR"/>
</dbReference>
<dbReference type="PANTHER" id="PTHR10057">
    <property type="entry name" value="PERIPHERAL-TYPE BENZODIAZEPINE RECEPTOR"/>
    <property type="match status" value="1"/>
</dbReference>
<feature type="transmembrane region" description="Helical" evidence="6">
    <location>
        <begin position="80"/>
        <end position="101"/>
    </location>
</feature>
<evidence type="ECO:0000256" key="4">
    <source>
        <dbReference type="ARBA" id="ARBA00022989"/>
    </source>
</evidence>
<feature type="transmembrane region" description="Helical" evidence="6">
    <location>
        <begin position="139"/>
        <end position="158"/>
    </location>
</feature>
<comment type="subcellular location">
    <subcellularLocation>
        <location evidence="1">Membrane</location>
        <topology evidence="1">Multi-pass membrane protein</topology>
    </subcellularLocation>
</comment>
<evidence type="ECO:0000256" key="5">
    <source>
        <dbReference type="ARBA" id="ARBA00023136"/>
    </source>
</evidence>
<keyword evidence="4 6" id="KW-1133">Transmembrane helix</keyword>
<evidence type="ECO:0000256" key="1">
    <source>
        <dbReference type="ARBA" id="ARBA00004141"/>
    </source>
</evidence>
<accession>A0A9Q0S0T6</accession>
<protein>
    <submittedName>
        <fullName evidence="7">Translocator protein</fullName>
    </submittedName>
</protein>
<dbReference type="InterPro" id="IPR038330">
    <property type="entry name" value="TspO/MBR-related_sf"/>
</dbReference>
<evidence type="ECO:0000313" key="8">
    <source>
        <dbReference type="Proteomes" id="UP001151699"/>
    </source>
</evidence>
<evidence type="ECO:0000256" key="3">
    <source>
        <dbReference type="ARBA" id="ARBA00022692"/>
    </source>
</evidence>
<dbReference type="Proteomes" id="UP001151699">
    <property type="component" value="Chromosome X"/>
</dbReference>
<dbReference type="Gene3D" id="1.20.1260.100">
    <property type="entry name" value="TspO/MBR protein"/>
    <property type="match status" value="1"/>
</dbReference>
<dbReference type="GO" id="GO:0033013">
    <property type="term" value="P:tetrapyrrole metabolic process"/>
    <property type="evidence" value="ECO:0007669"/>
    <property type="project" value="UniProtKB-ARBA"/>
</dbReference>
<dbReference type="PANTHER" id="PTHR10057:SF0">
    <property type="entry name" value="TRANSLOCATOR PROTEIN"/>
    <property type="match status" value="1"/>
</dbReference>
<dbReference type="FunFam" id="1.20.1260.100:FF:000001">
    <property type="entry name" value="translocator protein 2"/>
    <property type="match status" value="1"/>
</dbReference>
<keyword evidence="3 6" id="KW-0812">Transmembrane</keyword>
<gene>
    <name evidence="7" type="primary">TSPO_0</name>
    <name evidence="7" type="ORF">Bhyg_12378</name>
</gene>
<comment type="similarity">
    <text evidence="2">Belongs to the TspO/BZRP family.</text>
</comment>
<dbReference type="AlphaFoldDB" id="A0A9Q0S0T6"/>
<proteinExistence type="inferred from homology"/>
<evidence type="ECO:0000256" key="6">
    <source>
        <dbReference type="SAM" id="Phobius"/>
    </source>
</evidence>
<dbReference type="EMBL" id="WJQU01000003">
    <property type="protein sequence ID" value="KAJ6639631.1"/>
    <property type="molecule type" value="Genomic_DNA"/>
</dbReference>
<sequence length="175" mass="19548">MDGNCDKLKLAVAIVIPNIGNVIQKHYIDGLKVPGGPCWYSGLSKPWYTPPNYVFPPMWLTMYTGMGYASYLVWRDGNGFGGQATGALLLYGAHLISQWAWSPIFFKHHNIKWSLVDIIVATGTAAATTSAFYNINSTAGKIIIPHLIWMGFLTLWNYSTYKRNKGQNEIEIKGK</sequence>
<comment type="caution">
    <text evidence="7">The sequence shown here is derived from an EMBL/GenBank/DDBJ whole genome shotgun (WGS) entry which is preliminary data.</text>
</comment>
<feature type="transmembrane region" description="Helical" evidence="6">
    <location>
        <begin position="53"/>
        <end position="74"/>
    </location>
</feature>
<evidence type="ECO:0000313" key="7">
    <source>
        <dbReference type="EMBL" id="KAJ6639631.1"/>
    </source>
</evidence>
<name>A0A9Q0S0T6_9DIPT</name>
<dbReference type="GO" id="GO:0005741">
    <property type="term" value="C:mitochondrial outer membrane"/>
    <property type="evidence" value="ECO:0007669"/>
    <property type="project" value="TreeGrafter"/>
</dbReference>
<evidence type="ECO:0000256" key="2">
    <source>
        <dbReference type="ARBA" id="ARBA00007524"/>
    </source>
</evidence>
<dbReference type="Pfam" id="PF03073">
    <property type="entry name" value="TspO_MBR"/>
    <property type="match status" value="1"/>
</dbReference>
<keyword evidence="5 6" id="KW-0472">Membrane</keyword>
<feature type="transmembrane region" description="Helical" evidence="6">
    <location>
        <begin position="113"/>
        <end position="133"/>
    </location>
</feature>
<reference evidence="7" key="1">
    <citation type="submission" date="2022-07" db="EMBL/GenBank/DDBJ databases">
        <authorList>
            <person name="Trinca V."/>
            <person name="Uliana J.V.C."/>
            <person name="Torres T.T."/>
            <person name="Ward R.J."/>
            <person name="Monesi N."/>
        </authorList>
    </citation>
    <scope>NUCLEOTIDE SEQUENCE</scope>
    <source>
        <strain evidence="7">HSMRA1968</strain>
        <tissue evidence="7">Whole embryos</tissue>
    </source>
</reference>
<dbReference type="CDD" id="cd15904">
    <property type="entry name" value="TSPO_MBR"/>
    <property type="match status" value="1"/>
</dbReference>
<organism evidence="7 8">
    <name type="scientific">Pseudolycoriella hygida</name>
    <dbReference type="NCBI Taxonomy" id="35572"/>
    <lineage>
        <taxon>Eukaryota</taxon>
        <taxon>Metazoa</taxon>
        <taxon>Ecdysozoa</taxon>
        <taxon>Arthropoda</taxon>
        <taxon>Hexapoda</taxon>
        <taxon>Insecta</taxon>
        <taxon>Pterygota</taxon>
        <taxon>Neoptera</taxon>
        <taxon>Endopterygota</taxon>
        <taxon>Diptera</taxon>
        <taxon>Nematocera</taxon>
        <taxon>Sciaroidea</taxon>
        <taxon>Sciaridae</taxon>
        <taxon>Pseudolycoriella</taxon>
    </lineage>
</organism>
<dbReference type="OrthoDB" id="8841220at2759"/>
<keyword evidence="8" id="KW-1185">Reference proteome</keyword>